<dbReference type="EMBL" id="SUNJ01013658">
    <property type="protein sequence ID" value="TPP57097.1"/>
    <property type="molecule type" value="Genomic_DNA"/>
</dbReference>
<feature type="chain" id="PRO_5021390727" evidence="1">
    <location>
        <begin position="27"/>
        <end position="165"/>
    </location>
</feature>
<name>A0A504YGV9_FASGI</name>
<keyword evidence="3" id="KW-1185">Reference proteome</keyword>
<organism evidence="2 3">
    <name type="scientific">Fasciola gigantica</name>
    <name type="common">Giant liver fluke</name>
    <dbReference type="NCBI Taxonomy" id="46835"/>
    <lineage>
        <taxon>Eukaryota</taxon>
        <taxon>Metazoa</taxon>
        <taxon>Spiralia</taxon>
        <taxon>Lophotrochozoa</taxon>
        <taxon>Platyhelminthes</taxon>
        <taxon>Trematoda</taxon>
        <taxon>Digenea</taxon>
        <taxon>Plagiorchiida</taxon>
        <taxon>Echinostomata</taxon>
        <taxon>Echinostomatoidea</taxon>
        <taxon>Fasciolidae</taxon>
        <taxon>Fasciola</taxon>
    </lineage>
</organism>
<evidence type="ECO:0000313" key="2">
    <source>
        <dbReference type="EMBL" id="TPP57097.1"/>
    </source>
</evidence>
<sequence length="165" mass="18534">MRGKFSLSWISSISVLLFSLFHTSHSVSFSLPAGERSYYLPSRNSLELPWDCLIDRLCELCGKFEYAQRKIEKLAQQVLPTVSSKLDSSDSESYSVGTCDCMTSSGEISARSDHQTHSQKTSVAQRLNECKPYSDTSRSTGVVRVTGGLGWMPNRSKHRRLEILF</sequence>
<reference evidence="2 3" key="1">
    <citation type="submission" date="2019-04" db="EMBL/GenBank/DDBJ databases">
        <title>Annotation for the trematode Fasciola gigantica.</title>
        <authorList>
            <person name="Choi Y.-J."/>
        </authorList>
    </citation>
    <scope>NUCLEOTIDE SEQUENCE [LARGE SCALE GENOMIC DNA]</scope>
    <source>
        <strain evidence="2">Uganda_cow_1</strain>
    </source>
</reference>
<proteinExistence type="predicted"/>
<gene>
    <name evidence="2" type="ORF">FGIG_05385</name>
</gene>
<evidence type="ECO:0000313" key="3">
    <source>
        <dbReference type="Proteomes" id="UP000316759"/>
    </source>
</evidence>
<feature type="signal peptide" evidence="1">
    <location>
        <begin position="1"/>
        <end position="26"/>
    </location>
</feature>
<keyword evidence="1" id="KW-0732">Signal</keyword>
<protein>
    <submittedName>
        <fullName evidence="2">Uncharacterized protein</fullName>
    </submittedName>
</protein>
<accession>A0A504YGV9</accession>
<evidence type="ECO:0000256" key="1">
    <source>
        <dbReference type="SAM" id="SignalP"/>
    </source>
</evidence>
<dbReference type="OrthoDB" id="6284775at2759"/>
<dbReference type="AlphaFoldDB" id="A0A504YGV9"/>
<dbReference type="Proteomes" id="UP000316759">
    <property type="component" value="Unassembled WGS sequence"/>
</dbReference>
<comment type="caution">
    <text evidence="2">The sequence shown here is derived from an EMBL/GenBank/DDBJ whole genome shotgun (WGS) entry which is preliminary data.</text>
</comment>